<dbReference type="GO" id="GO:0098609">
    <property type="term" value="P:cell-cell adhesion"/>
    <property type="evidence" value="ECO:0007669"/>
    <property type="project" value="TreeGrafter"/>
</dbReference>
<keyword evidence="3" id="KW-1015">Disulfide bond</keyword>
<dbReference type="InterPro" id="IPR013783">
    <property type="entry name" value="Ig-like_fold"/>
</dbReference>
<dbReference type="GO" id="GO:0005886">
    <property type="term" value="C:plasma membrane"/>
    <property type="evidence" value="ECO:0007669"/>
    <property type="project" value="TreeGrafter"/>
</dbReference>
<dbReference type="PROSITE" id="PS50835">
    <property type="entry name" value="IG_LIKE"/>
    <property type="match status" value="3"/>
</dbReference>
<dbReference type="EMBL" id="QKKF02030719">
    <property type="protein sequence ID" value="RZF34697.1"/>
    <property type="molecule type" value="Genomic_DNA"/>
</dbReference>
<feature type="domain" description="Ig-like" evidence="6">
    <location>
        <begin position="331"/>
        <end position="429"/>
    </location>
</feature>
<comment type="subcellular location">
    <subcellularLocation>
        <location evidence="1">Membrane</location>
        <topology evidence="1">Single-pass type I membrane protein</topology>
    </subcellularLocation>
</comment>
<protein>
    <recommendedName>
        <fullName evidence="6">Ig-like domain-containing protein</fullName>
    </recommendedName>
</protein>
<dbReference type="Gene3D" id="2.60.40.10">
    <property type="entry name" value="Immunoglobulins"/>
    <property type="match status" value="4"/>
</dbReference>
<evidence type="ECO:0000259" key="6">
    <source>
        <dbReference type="PROSITE" id="PS50835"/>
    </source>
</evidence>
<dbReference type="InterPro" id="IPR036179">
    <property type="entry name" value="Ig-like_dom_sf"/>
</dbReference>
<evidence type="ECO:0000256" key="4">
    <source>
        <dbReference type="ARBA" id="ARBA00023180"/>
    </source>
</evidence>
<dbReference type="CDD" id="cd00096">
    <property type="entry name" value="Ig"/>
    <property type="match status" value="1"/>
</dbReference>
<feature type="domain" description="Ig-like" evidence="6">
    <location>
        <begin position="131"/>
        <end position="207"/>
    </location>
</feature>
<dbReference type="STRING" id="195883.A0A482WME6"/>
<keyword evidence="4" id="KW-0325">Glycoprotein</keyword>
<evidence type="ECO:0000256" key="3">
    <source>
        <dbReference type="ARBA" id="ARBA00023157"/>
    </source>
</evidence>
<dbReference type="InterPro" id="IPR003598">
    <property type="entry name" value="Ig_sub2"/>
</dbReference>
<dbReference type="InterPro" id="IPR051275">
    <property type="entry name" value="Cell_adhesion_signaling"/>
</dbReference>
<keyword evidence="5" id="KW-0393">Immunoglobulin domain</keyword>
<dbReference type="GO" id="GO:0005911">
    <property type="term" value="C:cell-cell junction"/>
    <property type="evidence" value="ECO:0007669"/>
    <property type="project" value="TreeGrafter"/>
</dbReference>
<dbReference type="SMART" id="SM00409">
    <property type="entry name" value="IG"/>
    <property type="match status" value="5"/>
</dbReference>
<dbReference type="Pfam" id="PF13927">
    <property type="entry name" value="Ig_3"/>
    <property type="match status" value="1"/>
</dbReference>
<proteinExistence type="predicted"/>
<evidence type="ECO:0000313" key="7">
    <source>
        <dbReference type="EMBL" id="RZF34697.1"/>
    </source>
</evidence>
<keyword evidence="8" id="KW-1185">Reference proteome</keyword>
<sequence>MACKLKLSSTSAIPSTEYRGDIVLRSCIATFHEYKMLNNDVGRDVAHTFTYRADLHKNEPLDAQNETISALGNENETVPSQLAGSVLQGFSVLVAYSLPGNRLEPPPGLVPIPMTSICGKQHWSIVCPSVPQLQAHQYKSGASSIEEVRVAARGEARLECSVAGLAGPGGVAWRHDGKTAETGLWEPATGRLLISSARAAHAGLWQCEDPRSGLQSEPIRLVVLEAPSALYLVVEERRLDPGNEFIPVKEKMRLVVECVAEGGTPQEEARLLWEPAGGAPVTMAGGVAKSRYTIDSLQRHHHNSTLVCILHHPALQAPANASLRLDVQYAPSFEISRLPGFGIPLVESISVSLKCDVDANPSAKPVWQKDDGPAPVTQTEDGFLNFTAIRREDSGWYKCTARHPLGDFSSIRYFLNVQEEASEMDKQVTEQQQEAAVEVDLGGSVQLQCPAGAAGCWGRLGQGGRMEPLGAGPTLSLERVLYQEAGQYRCLDSRANSLDQWRTHTVHVTVIGGPQVYPENGTVQTVTGRKAVLSVEFCANPPVTRALWITHSRVIRPGQAHDRLFAHNLTEGSSQWCHKAGLTVSPVHVSDQGEYSFLVRTPKGLAEATLLLNVSDEGGLQASASSASSIGLSRYFLTTVIFLQLIKNFTWL</sequence>
<keyword evidence="2" id="KW-0472">Membrane</keyword>
<dbReference type="InParanoid" id="A0A482WME6"/>
<name>A0A482WME6_LAOST</name>
<evidence type="ECO:0000256" key="2">
    <source>
        <dbReference type="ARBA" id="ARBA00023136"/>
    </source>
</evidence>
<accession>A0A482WME6</accession>
<reference evidence="7 8" key="1">
    <citation type="journal article" date="2017" name="Gigascience">
        <title>Genome sequence of the small brown planthopper, Laodelphax striatellus.</title>
        <authorList>
            <person name="Zhu J."/>
            <person name="Jiang F."/>
            <person name="Wang X."/>
            <person name="Yang P."/>
            <person name="Bao Y."/>
            <person name="Zhao W."/>
            <person name="Wang W."/>
            <person name="Lu H."/>
            <person name="Wang Q."/>
            <person name="Cui N."/>
            <person name="Li J."/>
            <person name="Chen X."/>
            <person name="Luo L."/>
            <person name="Yu J."/>
            <person name="Kang L."/>
            <person name="Cui F."/>
        </authorList>
    </citation>
    <scope>NUCLEOTIDE SEQUENCE [LARGE SCALE GENOMIC DNA]</scope>
    <source>
        <strain evidence="7">Lst14</strain>
    </source>
</reference>
<comment type="caution">
    <text evidence="7">The sequence shown here is derived from an EMBL/GenBank/DDBJ whole genome shotgun (WGS) entry which is preliminary data.</text>
</comment>
<dbReference type="SMART" id="SM00408">
    <property type="entry name" value="IGc2"/>
    <property type="match status" value="2"/>
</dbReference>
<dbReference type="PANTHER" id="PTHR11640:SF155">
    <property type="entry name" value="IG-LIKE DOMAIN-CONTAINING PROTEIN"/>
    <property type="match status" value="1"/>
</dbReference>
<dbReference type="OrthoDB" id="9442762at2759"/>
<feature type="domain" description="Ig-like" evidence="6">
    <location>
        <begin position="227"/>
        <end position="324"/>
    </location>
</feature>
<dbReference type="Proteomes" id="UP000291343">
    <property type="component" value="Unassembled WGS sequence"/>
</dbReference>
<dbReference type="AlphaFoldDB" id="A0A482WME6"/>
<dbReference type="PANTHER" id="PTHR11640">
    <property type="entry name" value="NEPHRIN"/>
    <property type="match status" value="1"/>
</dbReference>
<evidence type="ECO:0000256" key="5">
    <source>
        <dbReference type="ARBA" id="ARBA00023319"/>
    </source>
</evidence>
<dbReference type="SUPFAM" id="SSF48726">
    <property type="entry name" value="Immunoglobulin"/>
    <property type="match status" value="4"/>
</dbReference>
<dbReference type="InterPro" id="IPR007110">
    <property type="entry name" value="Ig-like_dom"/>
</dbReference>
<evidence type="ECO:0000256" key="1">
    <source>
        <dbReference type="ARBA" id="ARBA00004479"/>
    </source>
</evidence>
<organism evidence="7 8">
    <name type="scientific">Laodelphax striatellus</name>
    <name type="common">Small brown planthopper</name>
    <name type="synonym">Delphax striatella</name>
    <dbReference type="NCBI Taxonomy" id="195883"/>
    <lineage>
        <taxon>Eukaryota</taxon>
        <taxon>Metazoa</taxon>
        <taxon>Ecdysozoa</taxon>
        <taxon>Arthropoda</taxon>
        <taxon>Hexapoda</taxon>
        <taxon>Insecta</taxon>
        <taxon>Pterygota</taxon>
        <taxon>Neoptera</taxon>
        <taxon>Paraneoptera</taxon>
        <taxon>Hemiptera</taxon>
        <taxon>Auchenorrhyncha</taxon>
        <taxon>Fulgoroidea</taxon>
        <taxon>Delphacidae</taxon>
        <taxon>Criomorphinae</taxon>
        <taxon>Laodelphax</taxon>
    </lineage>
</organism>
<evidence type="ECO:0000313" key="8">
    <source>
        <dbReference type="Proteomes" id="UP000291343"/>
    </source>
</evidence>
<gene>
    <name evidence="7" type="ORF">LSTR_LSTR002779</name>
</gene>
<dbReference type="FunCoup" id="A0A482WME6">
    <property type="interactions" value="1"/>
</dbReference>
<dbReference type="GO" id="GO:0050839">
    <property type="term" value="F:cell adhesion molecule binding"/>
    <property type="evidence" value="ECO:0007669"/>
    <property type="project" value="TreeGrafter"/>
</dbReference>
<dbReference type="InterPro" id="IPR003599">
    <property type="entry name" value="Ig_sub"/>
</dbReference>